<name>A0A6S6WPJ1_9GAMM</name>
<dbReference type="AlphaFoldDB" id="A0A6S6WPJ1"/>
<dbReference type="GO" id="GO:0005886">
    <property type="term" value="C:plasma membrane"/>
    <property type="evidence" value="ECO:0007669"/>
    <property type="project" value="UniProtKB-SubCell"/>
</dbReference>
<feature type="transmembrane region" description="Helical" evidence="11">
    <location>
        <begin position="7"/>
        <end position="30"/>
    </location>
</feature>
<evidence type="ECO:0000256" key="1">
    <source>
        <dbReference type="ARBA" id="ARBA00004533"/>
    </source>
</evidence>
<evidence type="ECO:0000256" key="6">
    <source>
        <dbReference type="ARBA" id="ARBA00022519"/>
    </source>
</evidence>
<evidence type="ECO:0000256" key="9">
    <source>
        <dbReference type="ARBA" id="ARBA00023136"/>
    </source>
</evidence>
<evidence type="ECO:0000256" key="11">
    <source>
        <dbReference type="SAM" id="Phobius"/>
    </source>
</evidence>
<keyword evidence="11" id="KW-1133">Transmembrane helix</keyword>
<organism evidence="12 13">
    <name type="scientific">Pseudidiomarina piscicola</name>
    <dbReference type="NCBI Taxonomy" id="2614830"/>
    <lineage>
        <taxon>Bacteria</taxon>
        <taxon>Pseudomonadati</taxon>
        <taxon>Pseudomonadota</taxon>
        <taxon>Gammaproteobacteria</taxon>
        <taxon>Alteromonadales</taxon>
        <taxon>Idiomarinaceae</taxon>
        <taxon>Pseudidiomarina</taxon>
    </lineage>
</organism>
<keyword evidence="13" id="KW-1185">Reference proteome</keyword>
<keyword evidence="5" id="KW-1003">Cell membrane</keyword>
<dbReference type="RefSeq" id="WP_173920552.1">
    <property type="nucleotide sequence ID" value="NZ_CADCXY010000003.1"/>
</dbReference>
<keyword evidence="4" id="KW-0813">Transport</keyword>
<sequence>MSWRWLLWLLPIYVVALIVFAPARLVLWFIPDAAPVELSAVQGSLWQGQSDLSYQNNGQTLNFYEVSWQLAPWQLLSGQVMLDVQLPARNVTAGSAQLQLGFDGAVQLNAELGGTIQQAISSYQLPVPVTVDGRWSLQLTDYQLADLSSSQWCNQLQGTLTTRGTALRLNQQWTELGPFQTELSCSAKNEIVATMKNDNTVGLSFTSVLAGNRQVPKLEVQGRVEPTAKTPRAIADMLVFMGKPDSSGAYPFRFKL</sequence>
<accession>A0A6S6WPJ1</accession>
<keyword evidence="9 11" id="KW-0472">Membrane</keyword>
<dbReference type="GO" id="GO:0015627">
    <property type="term" value="C:type II protein secretion system complex"/>
    <property type="evidence" value="ECO:0007669"/>
    <property type="project" value="InterPro"/>
</dbReference>
<keyword evidence="6" id="KW-0997">Cell inner membrane</keyword>
<evidence type="ECO:0000256" key="8">
    <source>
        <dbReference type="ARBA" id="ARBA00022927"/>
    </source>
</evidence>
<protein>
    <recommendedName>
        <fullName evidence="3">Type II secretion system protein N</fullName>
    </recommendedName>
    <alternativeName>
        <fullName evidence="10">General secretion pathway protein N</fullName>
    </alternativeName>
</protein>
<evidence type="ECO:0000313" key="12">
    <source>
        <dbReference type="EMBL" id="CAB0151160.1"/>
    </source>
</evidence>
<evidence type="ECO:0000256" key="5">
    <source>
        <dbReference type="ARBA" id="ARBA00022475"/>
    </source>
</evidence>
<comment type="subcellular location">
    <subcellularLocation>
        <location evidence="1">Cell inner membrane</location>
    </subcellularLocation>
</comment>
<proteinExistence type="inferred from homology"/>
<evidence type="ECO:0000256" key="10">
    <source>
        <dbReference type="ARBA" id="ARBA00030772"/>
    </source>
</evidence>
<dbReference type="InterPro" id="IPR022792">
    <property type="entry name" value="T2SS_protein-GspN"/>
</dbReference>
<keyword evidence="7 11" id="KW-0812">Transmembrane</keyword>
<comment type="similarity">
    <text evidence="2">Belongs to the GSP N family.</text>
</comment>
<evidence type="ECO:0000256" key="2">
    <source>
        <dbReference type="ARBA" id="ARBA00007208"/>
    </source>
</evidence>
<dbReference type="EMBL" id="CADCXY010000003">
    <property type="protein sequence ID" value="CAB0151160.1"/>
    <property type="molecule type" value="Genomic_DNA"/>
</dbReference>
<dbReference type="Proteomes" id="UP000481517">
    <property type="component" value="Unassembled WGS sequence"/>
</dbReference>
<gene>
    <name evidence="12" type="ORF">PSI9734_01573</name>
</gene>
<dbReference type="Pfam" id="PF01203">
    <property type="entry name" value="T2SSN"/>
    <property type="match status" value="1"/>
</dbReference>
<dbReference type="GO" id="GO:0015628">
    <property type="term" value="P:protein secretion by the type II secretion system"/>
    <property type="evidence" value="ECO:0007669"/>
    <property type="project" value="InterPro"/>
</dbReference>
<evidence type="ECO:0000256" key="3">
    <source>
        <dbReference type="ARBA" id="ARBA00021563"/>
    </source>
</evidence>
<evidence type="ECO:0000256" key="7">
    <source>
        <dbReference type="ARBA" id="ARBA00022692"/>
    </source>
</evidence>
<evidence type="ECO:0000256" key="4">
    <source>
        <dbReference type="ARBA" id="ARBA00022448"/>
    </source>
</evidence>
<keyword evidence="8" id="KW-0653">Protein transport</keyword>
<reference evidence="12 13" key="1">
    <citation type="submission" date="2020-02" db="EMBL/GenBank/DDBJ databases">
        <authorList>
            <person name="Rodrigo-Torres L."/>
            <person name="Arahal R. D."/>
            <person name="Lucena T."/>
        </authorList>
    </citation>
    <scope>NUCLEOTIDE SEQUENCE [LARGE SCALE GENOMIC DNA]</scope>
    <source>
        <strain evidence="12 13">CECT 9734</strain>
    </source>
</reference>
<evidence type="ECO:0000313" key="13">
    <source>
        <dbReference type="Proteomes" id="UP000481517"/>
    </source>
</evidence>